<dbReference type="SFLD" id="SFLDG00358">
    <property type="entry name" value="Main_(cytGST)"/>
    <property type="match status" value="1"/>
</dbReference>
<dbReference type="Pfam" id="PF13417">
    <property type="entry name" value="GST_N_3"/>
    <property type="match status" value="1"/>
</dbReference>
<dbReference type="InterPro" id="IPR040079">
    <property type="entry name" value="Glutathione_S-Trfase"/>
</dbReference>
<dbReference type="PROSITE" id="PS50404">
    <property type="entry name" value="GST_NTER"/>
    <property type="match status" value="1"/>
</dbReference>
<dbReference type="InterPro" id="IPR004046">
    <property type="entry name" value="GST_C"/>
</dbReference>
<dbReference type="PROSITE" id="PS50405">
    <property type="entry name" value="GST_CTER"/>
    <property type="match status" value="1"/>
</dbReference>
<dbReference type="RefSeq" id="WP_307348112.1">
    <property type="nucleotide sequence ID" value="NZ_JAUSVS010000002.1"/>
</dbReference>
<dbReference type="CDD" id="cd00299">
    <property type="entry name" value="GST_C_family"/>
    <property type="match status" value="1"/>
</dbReference>
<dbReference type="Gene3D" id="3.40.30.10">
    <property type="entry name" value="Glutaredoxin"/>
    <property type="match status" value="1"/>
</dbReference>
<accession>A0ABU0IS79</accession>
<dbReference type="InterPro" id="IPR004045">
    <property type="entry name" value="Glutathione_S-Trfase_N"/>
</dbReference>
<dbReference type="SUPFAM" id="SSF52833">
    <property type="entry name" value="Thioredoxin-like"/>
    <property type="match status" value="1"/>
</dbReference>
<dbReference type="Pfam" id="PF00043">
    <property type="entry name" value="GST_C"/>
    <property type="match status" value="1"/>
</dbReference>
<gene>
    <name evidence="3" type="ORF">QO010_001645</name>
</gene>
<keyword evidence="3" id="KW-0808">Transferase</keyword>
<dbReference type="InterPro" id="IPR010987">
    <property type="entry name" value="Glutathione-S-Trfase_C-like"/>
</dbReference>
<feature type="domain" description="GST C-terminal" evidence="2">
    <location>
        <begin position="86"/>
        <end position="208"/>
    </location>
</feature>
<dbReference type="EC" id="2.5.1.18" evidence="3"/>
<dbReference type="InterPro" id="IPR036249">
    <property type="entry name" value="Thioredoxin-like_sf"/>
</dbReference>
<dbReference type="PANTHER" id="PTHR44051">
    <property type="entry name" value="GLUTATHIONE S-TRANSFERASE-RELATED"/>
    <property type="match status" value="1"/>
</dbReference>
<dbReference type="CDD" id="cd00570">
    <property type="entry name" value="GST_N_family"/>
    <property type="match status" value="1"/>
</dbReference>
<evidence type="ECO:0000313" key="4">
    <source>
        <dbReference type="Proteomes" id="UP001228905"/>
    </source>
</evidence>
<organism evidence="3 4">
    <name type="scientific">Caulobacter ginsengisoli</name>
    <dbReference type="NCBI Taxonomy" id="400775"/>
    <lineage>
        <taxon>Bacteria</taxon>
        <taxon>Pseudomonadati</taxon>
        <taxon>Pseudomonadota</taxon>
        <taxon>Alphaproteobacteria</taxon>
        <taxon>Caulobacterales</taxon>
        <taxon>Caulobacteraceae</taxon>
        <taxon>Caulobacter</taxon>
    </lineage>
</organism>
<dbReference type="InterPro" id="IPR036282">
    <property type="entry name" value="Glutathione-S-Trfase_C_sf"/>
</dbReference>
<dbReference type="Proteomes" id="UP001228905">
    <property type="component" value="Unassembled WGS sequence"/>
</dbReference>
<evidence type="ECO:0000313" key="3">
    <source>
        <dbReference type="EMBL" id="MDQ0463874.1"/>
    </source>
</evidence>
<dbReference type="Gene3D" id="1.20.1050.10">
    <property type="match status" value="1"/>
</dbReference>
<dbReference type="GO" id="GO:0004364">
    <property type="term" value="F:glutathione transferase activity"/>
    <property type="evidence" value="ECO:0007669"/>
    <property type="project" value="UniProtKB-EC"/>
</dbReference>
<dbReference type="SFLD" id="SFLDS00019">
    <property type="entry name" value="Glutathione_Transferase_(cytos"/>
    <property type="match status" value="1"/>
</dbReference>
<dbReference type="SUPFAM" id="SSF47616">
    <property type="entry name" value="GST C-terminal domain-like"/>
    <property type="match status" value="1"/>
</dbReference>
<reference evidence="3 4" key="1">
    <citation type="submission" date="2023-07" db="EMBL/GenBank/DDBJ databases">
        <title>Genomic Encyclopedia of Type Strains, Phase IV (KMG-IV): sequencing the most valuable type-strain genomes for metagenomic binning, comparative biology and taxonomic classification.</title>
        <authorList>
            <person name="Goeker M."/>
        </authorList>
    </citation>
    <scope>NUCLEOTIDE SEQUENCE [LARGE SCALE GENOMIC DNA]</scope>
    <source>
        <strain evidence="3 4">DSM 18695</strain>
    </source>
</reference>
<dbReference type="PANTHER" id="PTHR44051:SF8">
    <property type="entry name" value="GLUTATHIONE S-TRANSFERASE GSTA"/>
    <property type="match status" value="1"/>
</dbReference>
<dbReference type="EMBL" id="JAUSVS010000002">
    <property type="protein sequence ID" value="MDQ0463874.1"/>
    <property type="molecule type" value="Genomic_DNA"/>
</dbReference>
<sequence>MTLAMYLHPLSSYVQKAKTGFYEKGVPFEAKMLDGSEPVASEFGALWPIGKFPVVVDNGQLVFEATGIIEYLEAKYPDTPRLIPASPAAAAEVRMWDRFFDNYVNYPQQRIVYLAIGREPADGQDGARWKDEFDKAYALLDKRMEGREWAAADQFSLADCAAAPALLYADWTYAIPRQFKHLWAYRDRLLARPSYARALDEARPYRHMFPLGAPEGRD</sequence>
<protein>
    <submittedName>
        <fullName evidence="3">Glutathione S-transferase</fullName>
        <ecNumber evidence="3">2.5.1.18</ecNumber>
    </submittedName>
</protein>
<feature type="domain" description="GST N-terminal" evidence="1">
    <location>
        <begin position="1"/>
        <end position="80"/>
    </location>
</feature>
<keyword evidence="4" id="KW-1185">Reference proteome</keyword>
<proteinExistence type="predicted"/>
<evidence type="ECO:0000259" key="2">
    <source>
        <dbReference type="PROSITE" id="PS50405"/>
    </source>
</evidence>
<name>A0ABU0IS79_9CAUL</name>
<comment type="caution">
    <text evidence="3">The sequence shown here is derived from an EMBL/GenBank/DDBJ whole genome shotgun (WGS) entry which is preliminary data.</text>
</comment>
<evidence type="ECO:0000259" key="1">
    <source>
        <dbReference type="PROSITE" id="PS50404"/>
    </source>
</evidence>